<dbReference type="Pfam" id="PF00059">
    <property type="entry name" value="Lectin_C"/>
    <property type="match status" value="1"/>
</dbReference>
<gene>
    <name evidence="5" type="primary">LOC106062344</name>
</gene>
<evidence type="ECO:0000313" key="4">
    <source>
        <dbReference type="Proteomes" id="UP001165740"/>
    </source>
</evidence>
<evidence type="ECO:0000256" key="2">
    <source>
        <dbReference type="SAM" id="Phobius"/>
    </source>
</evidence>
<feature type="domain" description="C-type lectin" evidence="3">
    <location>
        <begin position="39"/>
        <end position="163"/>
    </location>
</feature>
<dbReference type="OrthoDB" id="10416821at2759"/>
<reference evidence="5" key="1">
    <citation type="submission" date="2025-08" db="UniProtKB">
        <authorList>
            <consortium name="RefSeq"/>
        </authorList>
    </citation>
    <scope>IDENTIFICATION</scope>
</reference>
<protein>
    <submittedName>
        <fullName evidence="5">Uncharacterized protein LOC106062344</fullName>
    </submittedName>
</protein>
<dbReference type="InterPro" id="IPR001304">
    <property type="entry name" value="C-type_lectin-like"/>
</dbReference>
<feature type="transmembrane region" description="Helical" evidence="2">
    <location>
        <begin position="549"/>
        <end position="573"/>
    </location>
</feature>
<keyword evidence="2" id="KW-0812">Transmembrane</keyword>
<organism evidence="4 5">
    <name type="scientific">Biomphalaria glabrata</name>
    <name type="common">Bloodfluke planorb</name>
    <name type="synonym">Freshwater snail</name>
    <dbReference type="NCBI Taxonomy" id="6526"/>
    <lineage>
        <taxon>Eukaryota</taxon>
        <taxon>Metazoa</taxon>
        <taxon>Spiralia</taxon>
        <taxon>Lophotrochozoa</taxon>
        <taxon>Mollusca</taxon>
        <taxon>Gastropoda</taxon>
        <taxon>Heterobranchia</taxon>
        <taxon>Euthyneura</taxon>
        <taxon>Panpulmonata</taxon>
        <taxon>Hygrophila</taxon>
        <taxon>Lymnaeoidea</taxon>
        <taxon>Planorbidae</taxon>
        <taxon>Biomphalaria</taxon>
    </lineage>
</organism>
<evidence type="ECO:0000259" key="3">
    <source>
        <dbReference type="PROSITE" id="PS50041"/>
    </source>
</evidence>
<keyword evidence="2" id="KW-0472">Membrane</keyword>
<keyword evidence="2" id="KW-1133">Transmembrane helix</keyword>
<dbReference type="Gene3D" id="2.60.120.260">
    <property type="entry name" value="Galactose-binding domain-like"/>
    <property type="match status" value="1"/>
</dbReference>
<dbReference type="CDD" id="cd00037">
    <property type="entry name" value="CLECT"/>
    <property type="match status" value="1"/>
</dbReference>
<evidence type="ECO:0000313" key="5">
    <source>
        <dbReference type="RefSeq" id="XP_055872661.1"/>
    </source>
</evidence>
<dbReference type="PROSITE" id="PS51257">
    <property type="entry name" value="PROKAR_LIPOPROTEIN"/>
    <property type="match status" value="1"/>
</dbReference>
<dbReference type="SMART" id="SM00034">
    <property type="entry name" value="CLECT"/>
    <property type="match status" value="1"/>
</dbReference>
<proteinExistence type="predicted"/>
<dbReference type="GeneID" id="106062344"/>
<feature type="compositionally biased region" description="Polar residues" evidence="1">
    <location>
        <begin position="620"/>
        <end position="631"/>
    </location>
</feature>
<dbReference type="Gene3D" id="3.10.100.10">
    <property type="entry name" value="Mannose-Binding Protein A, subunit A"/>
    <property type="match status" value="1"/>
</dbReference>
<dbReference type="Proteomes" id="UP001165740">
    <property type="component" value="Chromosome 18"/>
</dbReference>
<dbReference type="AlphaFoldDB" id="A0A9W2ZCM3"/>
<dbReference type="PROSITE" id="PS50041">
    <property type="entry name" value="C_TYPE_LECTIN_2"/>
    <property type="match status" value="1"/>
</dbReference>
<feature type="region of interest" description="Disordered" evidence="1">
    <location>
        <begin position="590"/>
        <end position="631"/>
    </location>
</feature>
<accession>A0A9W2ZCM3</accession>
<dbReference type="SUPFAM" id="SSF56436">
    <property type="entry name" value="C-type lectin-like"/>
    <property type="match status" value="1"/>
</dbReference>
<evidence type="ECO:0000256" key="1">
    <source>
        <dbReference type="SAM" id="MobiDB-lite"/>
    </source>
</evidence>
<sequence length="631" mass="72299">MDLIVKLAVNLICYNAVLVFWTCSTVSCYNCSALEGVMIGHKCFVFFYEKMNWENAKKKCLNLGLVLARFELYQDIATAFSSVENKIEGISSEEHFGVWVGATDRYEEERIVWEDNYDKVELTMFDHALPTEYNNDSNDCAVMDKFYLLVMEDCYQEHYVFCMEDSLSWFDDKHLCRCRNSICNEYFECDRYKCTAYWFDEACQYRDLLSDANVVLFSLVDNDDETCVANVPSPLVLKFQSSHFFTWLKISFHEPDQAKGINISFLSSGTPKECMGRRDLDEEFMKVIYCFLGETMVDSVTLSWQDSKYICSLFVNGGKNIALNAKTSQTGNDSTSTKEDSTSKHPSMSQLAVDGEEGYLSQCTLVNNPGLQIWQLTFDKEYLVYEILLYRRRGLSNYTHMAGFRLLCFDEKNLKVFEYQDQDNAHDAVVKISIGNLQPILNIQVELDTKSKKNRKKYIELCEVQVFGDCAPPVYGTFCDKECHLFCKGQVCMSNDECLHCALGNVTKDCRPTDERITPPAPVKKTTRTTTTEVATRAPLTELLEWQKFYFLLFLVASLLLIVFIAVIIMVYLQIVKKSQPKQKPIVIVRGRESSDESLEDSSSETESLFTRPSGDISDFTESSHSISTKV</sequence>
<name>A0A9W2ZCM3_BIOGL</name>
<keyword evidence="4" id="KW-1185">Reference proteome</keyword>
<dbReference type="RefSeq" id="XP_055872661.1">
    <property type="nucleotide sequence ID" value="XM_056016686.1"/>
</dbReference>
<feature type="region of interest" description="Disordered" evidence="1">
    <location>
        <begin position="325"/>
        <end position="348"/>
    </location>
</feature>
<dbReference type="InterPro" id="IPR016187">
    <property type="entry name" value="CTDL_fold"/>
</dbReference>
<dbReference type="InterPro" id="IPR016186">
    <property type="entry name" value="C-type_lectin-like/link_sf"/>
</dbReference>